<sequence length="111" mass="12828">MSEPRKPSKAEIEAGLKVLRRRRLIFWILIAVYLPMIYVVLDMSGSDKVTGIFFGFWLFFVTIAANVVAFSKCPSCGQFFHMNGMIPMYFRNCLHCGLHITGDEKRNKFEK</sequence>
<gene>
    <name evidence="2" type="ORF">Dace_1888</name>
</gene>
<organism evidence="2 3">
    <name type="scientific">Desulfuromonas acetoxidans (strain DSM 684 / 11070)</name>
    <dbReference type="NCBI Taxonomy" id="281689"/>
    <lineage>
        <taxon>Bacteria</taxon>
        <taxon>Pseudomonadati</taxon>
        <taxon>Thermodesulfobacteriota</taxon>
        <taxon>Desulfuromonadia</taxon>
        <taxon>Desulfuromonadales</taxon>
        <taxon>Desulfuromonadaceae</taxon>
        <taxon>Desulfuromonas</taxon>
    </lineage>
</organism>
<dbReference type="Proteomes" id="UP000005695">
    <property type="component" value="Unassembled WGS sequence"/>
</dbReference>
<dbReference type="EMBL" id="AAEW02000005">
    <property type="protein sequence ID" value="EAT16424.1"/>
    <property type="molecule type" value="Genomic_DNA"/>
</dbReference>
<keyword evidence="1" id="KW-0472">Membrane</keyword>
<dbReference type="RefSeq" id="WP_005999080.1">
    <property type="nucleotide sequence ID" value="NZ_AAEW02000005.1"/>
</dbReference>
<feature type="transmembrane region" description="Helical" evidence="1">
    <location>
        <begin position="53"/>
        <end position="71"/>
    </location>
</feature>
<evidence type="ECO:0000256" key="1">
    <source>
        <dbReference type="SAM" id="Phobius"/>
    </source>
</evidence>
<reference evidence="2" key="2">
    <citation type="submission" date="2006-05" db="EMBL/GenBank/DDBJ databases">
        <title>Sequencing of the draft genome and assembly of Desulfuromonas acetoxidans DSM 684.</title>
        <authorList>
            <consortium name="US DOE Joint Genome Institute (JGI-PGF)"/>
            <person name="Copeland A."/>
            <person name="Lucas S."/>
            <person name="Lapidus A."/>
            <person name="Barry K."/>
            <person name="Detter J.C."/>
            <person name="Glavina del Rio T."/>
            <person name="Hammon N."/>
            <person name="Israni S."/>
            <person name="Dalin E."/>
            <person name="Tice H."/>
            <person name="Bruce D."/>
            <person name="Pitluck S."/>
            <person name="Richardson P."/>
        </authorList>
    </citation>
    <scope>NUCLEOTIDE SEQUENCE [LARGE SCALE GENOMIC DNA]</scope>
    <source>
        <strain evidence="2">DSM 684</strain>
    </source>
</reference>
<evidence type="ECO:0000313" key="3">
    <source>
        <dbReference type="Proteomes" id="UP000005695"/>
    </source>
</evidence>
<dbReference type="AlphaFoldDB" id="Q1K1G4"/>
<evidence type="ECO:0000313" key="2">
    <source>
        <dbReference type="EMBL" id="EAT16424.1"/>
    </source>
</evidence>
<dbReference type="OrthoDB" id="5396660at2"/>
<keyword evidence="3" id="KW-1185">Reference proteome</keyword>
<protein>
    <submittedName>
        <fullName evidence="2">Uncharacterized protein</fullName>
    </submittedName>
</protein>
<proteinExistence type="predicted"/>
<reference evidence="2" key="1">
    <citation type="submission" date="2006-05" db="EMBL/GenBank/DDBJ databases">
        <title>Annotation of the draft genome assembly of Desulfuromonas acetoxidans DSM 684.</title>
        <authorList>
            <consortium name="US DOE Joint Genome Institute (JGI-ORNL)"/>
            <person name="Larimer F."/>
            <person name="Land M."/>
            <person name="Hauser L."/>
        </authorList>
    </citation>
    <scope>NUCLEOTIDE SEQUENCE [LARGE SCALE GENOMIC DNA]</scope>
    <source>
        <strain evidence="2">DSM 684</strain>
    </source>
</reference>
<comment type="caution">
    <text evidence="2">The sequence shown here is derived from an EMBL/GenBank/DDBJ whole genome shotgun (WGS) entry which is preliminary data.</text>
</comment>
<accession>Q1K1G4</accession>
<name>Q1K1G4_DESA6</name>
<keyword evidence="1" id="KW-1133">Transmembrane helix</keyword>
<keyword evidence="1" id="KW-0812">Transmembrane</keyword>
<feature type="transmembrane region" description="Helical" evidence="1">
    <location>
        <begin position="24"/>
        <end position="41"/>
    </location>
</feature>